<dbReference type="NCBIfam" id="TIGR03930">
    <property type="entry name" value="WXG100_ESAT6"/>
    <property type="match status" value="1"/>
</dbReference>
<reference evidence="1" key="1">
    <citation type="journal article" date="2021" name="PeerJ">
        <title>Extensive microbial diversity within the chicken gut microbiome revealed by metagenomics and culture.</title>
        <authorList>
            <person name="Gilroy R."/>
            <person name="Ravi A."/>
            <person name="Getino M."/>
            <person name="Pursley I."/>
            <person name="Horton D.L."/>
            <person name="Alikhan N.F."/>
            <person name="Baker D."/>
            <person name="Gharbi K."/>
            <person name="Hall N."/>
            <person name="Watson M."/>
            <person name="Adriaenssens E.M."/>
            <person name="Foster-Nyarko E."/>
            <person name="Jarju S."/>
            <person name="Secka A."/>
            <person name="Antonio M."/>
            <person name="Oren A."/>
            <person name="Chaudhuri R.R."/>
            <person name="La Ragione R."/>
            <person name="Hildebrand F."/>
            <person name="Pallen M.J."/>
        </authorList>
    </citation>
    <scope>NUCLEOTIDE SEQUENCE</scope>
    <source>
        <strain evidence="1">421</strain>
    </source>
</reference>
<evidence type="ECO:0000313" key="1">
    <source>
        <dbReference type="EMBL" id="HIW86259.1"/>
    </source>
</evidence>
<accession>A0A9D1REK4</accession>
<dbReference type="SUPFAM" id="SSF140453">
    <property type="entry name" value="EsxAB dimer-like"/>
    <property type="match status" value="1"/>
</dbReference>
<gene>
    <name evidence="1" type="ORF">IAA48_07170</name>
</gene>
<dbReference type="InterPro" id="IPR036689">
    <property type="entry name" value="ESAT-6-like_sf"/>
</dbReference>
<organism evidence="1 2">
    <name type="scientific">Candidatus Eubacterium faecipullorum</name>
    <dbReference type="NCBI Taxonomy" id="2838571"/>
    <lineage>
        <taxon>Bacteria</taxon>
        <taxon>Bacillati</taxon>
        <taxon>Bacillota</taxon>
        <taxon>Clostridia</taxon>
        <taxon>Eubacteriales</taxon>
        <taxon>Eubacteriaceae</taxon>
        <taxon>Eubacterium</taxon>
    </lineage>
</organism>
<dbReference type="Pfam" id="PF06013">
    <property type="entry name" value="WXG100"/>
    <property type="match status" value="1"/>
</dbReference>
<protein>
    <submittedName>
        <fullName evidence="1">WXG100 family type VII secretion target</fullName>
    </submittedName>
</protein>
<comment type="caution">
    <text evidence="1">The sequence shown here is derived from an EMBL/GenBank/DDBJ whole genome shotgun (WGS) entry which is preliminary data.</text>
</comment>
<sequence>MQFIAYININERSEYIVASGQIRMTPESMRSRAAEYSAEGQKLQEIINKMDTLLSQLQSEWEGSASESYAQRYTELKPGFVKARELIEEISTALKSTANIVEETDTNIANQFKA</sequence>
<evidence type="ECO:0000313" key="2">
    <source>
        <dbReference type="Proteomes" id="UP000824205"/>
    </source>
</evidence>
<name>A0A9D1REK4_9FIRM</name>
<dbReference type="InterPro" id="IPR010310">
    <property type="entry name" value="T7SS_ESAT-6-like"/>
</dbReference>
<dbReference type="Proteomes" id="UP000824205">
    <property type="component" value="Unassembled WGS sequence"/>
</dbReference>
<proteinExistence type="predicted"/>
<dbReference type="AlphaFoldDB" id="A0A9D1REK4"/>
<dbReference type="Gene3D" id="1.10.287.1060">
    <property type="entry name" value="ESAT-6-like"/>
    <property type="match status" value="1"/>
</dbReference>
<reference evidence="1" key="2">
    <citation type="submission" date="2021-04" db="EMBL/GenBank/DDBJ databases">
        <authorList>
            <person name="Gilroy R."/>
        </authorList>
    </citation>
    <scope>NUCLEOTIDE SEQUENCE</scope>
    <source>
        <strain evidence="1">421</strain>
    </source>
</reference>
<dbReference type="EMBL" id="DXGE01000031">
    <property type="protein sequence ID" value="HIW86259.1"/>
    <property type="molecule type" value="Genomic_DNA"/>
</dbReference>